<comment type="caution">
    <text evidence="8">The sequence shown here is derived from an EMBL/GenBank/DDBJ whole genome shotgun (WGS) entry which is preliminary data.</text>
</comment>
<evidence type="ECO:0000256" key="2">
    <source>
        <dbReference type="ARBA" id="ARBA00022692"/>
    </source>
</evidence>
<organism evidence="8 9">
    <name type="scientific">Sanghuangporus baumii</name>
    <name type="common">Phellinus baumii</name>
    <dbReference type="NCBI Taxonomy" id="108892"/>
    <lineage>
        <taxon>Eukaryota</taxon>
        <taxon>Fungi</taxon>
        <taxon>Dikarya</taxon>
        <taxon>Basidiomycota</taxon>
        <taxon>Agaricomycotina</taxon>
        <taxon>Agaricomycetes</taxon>
        <taxon>Hymenochaetales</taxon>
        <taxon>Hymenochaetaceae</taxon>
        <taxon>Sanghuangporus</taxon>
    </lineage>
</organism>
<dbReference type="PANTHER" id="PTHR13325:SF3">
    <property type="entry name" value="MEMBRANE-BOUND TRANSCRIPTION FACTOR SITE-2 PROTEASE"/>
    <property type="match status" value="1"/>
</dbReference>
<evidence type="ECO:0000256" key="3">
    <source>
        <dbReference type="ARBA" id="ARBA00022989"/>
    </source>
</evidence>
<feature type="transmembrane region" description="Helical" evidence="6">
    <location>
        <begin position="116"/>
        <end position="137"/>
    </location>
</feature>
<dbReference type="GO" id="GO:0016020">
    <property type="term" value="C:membrane"/>
    <property type="evidence" value="ECO:0007669"/>
    <property type="project" value="InterPro"/>
</dbReference>
<dbReference type="GO" id="GO:0031293">
    <property type="term" value="P:membrane protein intracellular domain proteolysis"/>
    <property type="evidence" value="ECO:0007669"/>
    <property type="project" value="TreeGrafter"/>
</dbReference>
<dbReference type="AlphaFoldDB" id="A0A9Q5I2W3"/>
<sequence>MLLPHSRIQDGGLVKRSMDMPVTTQRSGFVVNAIIPGVTVPWSHFPLILLALFMSQCFHEAGHAITGALEGLPVHSVGASLTIILPSAFVAFAAPLDTLSTIGRLRVISSGAWHNLVLWGLLYFVSLSNVKSVWAAFGWQNVSDLGMVILGVEESSPLVFHLSPGSIILSLDDMPLGSTGDISEEIWTRYLLGPRIPSEEGWCIDVNVFFNQPTSCCEANATGRIAHPPAAQLSCFEPMQGGDQGHCIDPVSILASPHSQRCFSGSDCNENPMPNETTGEAKECIRPDATSRLLRITVSPPLWERVDENDTDHGRFNVVLWSGPNGEVWEQVKVGTLAPRYRFLPVWLPYALSTFFSYLSTLSFSLYIFNLFPLPSLDGSHFLSALLDYLGSSRDQNSDESGFTEDYDIELGDRRNHYVPLRARQAGTTALVRWIHDYSQALHIWTWGWRRRIRRRKATIERAFKYATIALMCVTVVGMAWPF</sequence>
<dbReference type="PANTHER" id="PTHR13325">
    <property type="entry name" value="PROTEASE M50 MEMBRANE-BOUND TRANSCRIPTION FACTOR SITE 2 PROTEASE"/>
    <property type="match status" value="1"/>
</dbReference>
<dbReference type="Proteomes" id="UP000757232">
    <property type="component" value="Unassembled WGS sequence"/>
</dbReference>
<keyword evidence="3 6" id="KW-1133">Transmembrane helix</keyword>
<dbReference type="Pfam" id="PF02163">
    <property type="entry name" value="Peptidase_M50"/>
    <property type="match status" value="2"/>
</dbReference>
<dbReference type="OrthoDB" id="7694678at2759"/>
<protein>
    <recommendedName>
        <fullName evidence="5">Endopeptidase S2P</fullName>
    </recommendedName>
</protein>
<evidence type="ECO:0000256" key="5">
    <source>
        <dbReference type="ARBA" id="ARBA00032658"/>
    </source>
</evidence>
<dbReference type="EMBL" id="LNZH02000121">
    <property type="protein sequence ID" value="OCB90702.1"/>
    <property type="molecule type" value="Genomic_DNA"/>
</dbReference>
<dbReference type="InterPro" id="IPR001193">
    <property type="entry name" value="MBTPS2"/>
</dbReference>
<feature type="transmembrane region" description="Helical" evidence="6">
    <location>
        <begin position="74"/>
        <end position="96"/>
    </location>
</feature>
<evidence type="ECO:0000256" key="1">
    <source>
        <dbReference type="ARBA" id="ARBA00004127"/>
    </source>
</evidence>
<feature type="transmembrane region" description="Helical" evidence="6">
    <location>
        <begin position="347"/>
        <end position="369"/>
    </location>
</feature>
<keyword evidence="4 6" id="KW-0472">Membrane</keyword>
<proteinExistence type="predicted"/>
<feature type="transmembrane region" description="Helical" evidence="6">
    <location>
        <begin position="463"/>
        <end position="481"/>
    </location>
</feature>
<feature type="domain" description="Peptidase M50" evidence="7">
    <location>
        <begin position="48"/>
        <end position="140"/>
    </location>
</feature>
<evidence type="ECO:0000256" key="6">
    <source>
        <dbReference type="SAM" id="Phobius"/>
    </source>
</evidence>
<evidence type="ECO:0000256" key="4">
    <source>
        <dbReference type="ARBA" id="ARBA00023136"/>
    </source>
</evidence>
<feature type="domain" description="Peptidase M50" evidence="7">
    <location>
        <begin position="352"/>
        <end position="391"/>
    </location>
</feature>
<dbReference type="GO" id="GO:0012505">
    <property type="term" value="C:endomembrane system"/>
    <property type="evidence" value="ECO:0007669"/>
    <property type="project" value="UniProtKB-SubCell"/>
</dbReference>
<dbReference type="GO" id="GO:1905897">
    <property type="term" value="P:regulation of response to endoplasmic reticulum stress"/>
    <property type="evidence" value="ECO:0007669"/>
    <property type="project" value="TreeGrafter"/>
</dbReference>
<dbReference type="PRINTS" id="PR01000">
    <property type="entry name" value="SREBPS2PTASE"/>
</dbReference>
<gene>
    <name evidence="8" type="ORF">A7U60_g2064</name>
</gene>
<dbReference type="GO" id="GO:0004222">
    <property type="term" value="F:metalloendopeptidase activity"/>
    <property type="evidence" value="ECO:0007669"/>
    <property type="project" value="InterPro"/>
</dbReference>
<keyword evidence="2 6" id="KW-0812">Transmembrane</keyword>
<keyword evidence="9" id="KW-1185">Reference proteome</keyword>
<name>A0A9Q5I2W3_SANBA</name>
<dbReference type="InterPro" id="IPR008915">
    <property type="entry name" value="Peptidase_M50"/>
</dbReference>
<accession>A0A9Q5I2W3</accession>
<evidence type="ECO:0000313" key="9">
    <source>
        <dbReference type="Proteomes" id="UP000757232"/>
    </source>
</evidence>
<evidence type="ECO:0000259" key="7">
    <source>
        <dbReference type="Pfam" id="PF02163"/>
    </source>
</evidence>
<comment type="subcellular location">
    <subcellularLocation>
        <location evidence="1">Endomembrane system</location>
        <topology evidence="1">Multi-pass membrane protein</topology>
    </subcellularLocation>
</comment>
<dbReference type="GO" id="GO:0005737">
    <property type="term" value="C:cytoplasm"/>
    <property type="evidence" value="ECO:0007669"/>
    <property type="project" value="TreeGrafter"/>
</dbReference>
<evidence type="ECO:0000313" key="8">
    <source>
        <dbReference type="EMBL" id="OCB90702.1"/>
    </source>
</evidence>
<feature type="transmembrane region" description="Helical" evidence="6">
    <location>
        <begin position="29"/>
        <end position="54"/>
    </location>
</feature>
<reference evidence="8" key="1">
    <citation type="submission" date="2016-06" db="EMBL/GenBank/DDBJ databases">
        <title>Draft Genome sequence of the fungus Inonotus baumii.</title>
        <authorList>
            <person name="Zhu H."/>
            <person name="Lin W."/>
        </authorList>
    </citation>
    <scope>NUCLEOTIDE SEQUENCE</scope>
    <source>
        <strain evidence="8">821</strain>
    </source>
</reference>